<comment type="caution">
    <text evidence="2">The sequence shown here is derived from an EMBL/GenBank/DDBJ whole genome shotgun (WGS) entry which is preliminary data.</text>
</comment>
<evidence type="ECO:0000256" key="1">
    <source>
        <dbReference type="SAM" id="MobiDB-lite"/>
    </source>
</evidence>
<proteinExistence type="predicted"/>
<dbReference type="AlphaFoldDB" id="A0A4Y7TFG4"/>
<keyword evidence="3" id="KW-1185">Reference proteome</keyword>
<reference evidence="2 3" key="1">
    <citation type="journal article" date="2019" name="Nat. Ecol. Evol.">
        <title>Megaphylogeny resolves global patterns of mushroom evolution.</title>
        <authorList>
            <person name="Varga T."/>
            <person name="Krizsan K."/>
            <person name="Foldi C."/>
            <person name="Dima B."/>
            <person name="Sanchez-Garcia M."/>
            <person name="Sanchez-Ramirez S."/>
            <person name="Szollosi G.J."/>
            <person name="Szarkandi J.G."/>
            <person name="Papp V."/>
            <person name="Albert L."/>
            <person name="Andreopoulos W."/>
            <person name="Angelini C."/>
            <person name="Antonin V."/>
            <person name="Barry K.W."/>
            <person name="Bougher N.L."/>
            <person name="Buchanan P."/>
            <person name="Buyck B."/>
            <person name="Bense V."/>
            <person name="Catcheside P."/>
            <person name="Chovatia M."/>
            <person name="Cooper J."/>
            <person name="Damon W."/>
            <person name="Desjardin D."/>
            <person name="Finy P."/>
            <person name="Geml J."/>
            <person name="Haridas S."/>
            <person name="Hughes K."/>
            <person name="Justo A."/>
            <person name="Karasinski D."/>
            <person name="Kautmanova I."/>
            <person name="Kiss B."/>
            <person name="Kocsube S."/>
            <person name="Kotiranta H."/>
            <person name="LaButti K.M."/>
            <person name="Lechner B.E."/>
            <person name="Liimatainen K."/>
            <person name="Lipzen A."/>
            <person name="Lukacs Z."/>
            <person name="Mihaltcheva S."/>
            <person name="Morgado L.N."/>
            <person name="Niskanen T."/>
            <person name="Noordeloos M.E."/>
            <person name="Ohm R.A."/>
            <person name="Ortiz-Santana B."/>
            <person name="Ovrebo C."/>
            <person name="Racz N."/>
            <person name="Riley R."/>
            <person name="Savchenko A."/>
            <person name="Shiryaev A."/>
            <person name="Soop K."/>
            <person name="Spirin V."/>
            <person name="Szebenyi C."/>
            <person name="Tomsovsky M."/>
            <person name="Tulloss R.E."/>
            <person name="Uehling J."/>
            <person name="Grigoriev I.V."/>
            <person name="Vagvolgyi C."/>
            <person name="Papp T."/>
            <person name="Martin F.M."/>
            <person name="Miettinen O."/>
            <person name="Hibbett D.S."/>
            <person name="Nagy L.G."/>
        </authorList>
    </citation>
    <scope>NUCLEOTIDE SEQUENCE [LARGE SCALE GENOMIC DNA]</scope>
    <source>
        <strain evidence="2 3">FP101781</strain>
    </source>
</reference>
<feature type="compositionally biased region" description="Basic and acidic residues" evidence="1">
    <location>
        <begin position="192"/>
        <end position="208"/>
    </location>
</feature>
<protein>
    <submittedName>
        <fullName evidence="2">Uncharacterized protein</fullName>
    </submittedName>
</protein>
<feature type="compositionally biased region" description="Basic and acidic residues" evidence="1">
    <location>
        <begin position="149"/>
        <end position="165"/>
    </location>
</feature>
<sequence>MPKVIASLDTAHISPWVANFLHYSRSRQEFTLAWVAPGGAVSSSQYTLEQISRFQEFHQMMVDRRYATLSRWYNLTLMFESRITHLRPEDVPDGFPDFAWKFNSITACRAKFILWDQTSGNVWFPQSPVTFRDMDLRTTMQPSKAAKVSPRDQTKKATSSKKAEKAVSSTKAETAEVLELRRRHDRAFEVLLKKEEEKSKKDKRNEHFAKKRQPPRRMFRNRSFRPQPSGPFSKSQPHPFSESPSTTSQYTPQTPPCSSVPTSKPNQVPQETIDPCLFPALAGMTLSPAQPALPTTAPATNQAPVALASAGAAVAANARGAAGANPPQGPDQDIVMTAPGQSTLPGTTPKTLLPGSTTTFTQAGPTLPPTNTMSSIGGRNGTSGRDPAFPPMPPQALPMDLPPWETLPELPDSSPSTPIFLPSAPTLPEIPGDLEQTLTSMVGAMTTSTSRGLPSVAMMASRGPQVPPGYTIPSIVQPPAPDSVDLGLFLQVAEGDEDAEGELDGSLFSGDDDVAMEH</sequence>
<gene>
    <name evidence="2" type="ORF">FA13DRAFT_1708866</name>
</gene>
<organism evidence="2 3">
    <name type="scientific">Coprinellus micaceus</name>
    <name type="common">Glistening ink-cap mushroom</name>
    <name type="synonym">Coprinus micaceus</name>
    <dbReference type="NCBI Taxonomy" id="71717"/>
    <lineage>
        <taxon>Eukaryota</taxon>
        <taxon>Fungi</taxon>
        <taxon>Dikarya</taxon>
        <taxon>Basidiomycota</taxon>
        <taxon>Agaricomycotina</taxon>
        <taxon>Agaricomycetes</taxon>
        <taxon>Agaricomycetidae</taxon>
        <taxon>Agaricales</taxon>
        <taxon>Agaricineae</taxon>
        <taxon>Psathyrellaceae</taxon>
        <taxon>Coprinellus</taxon>
    </lineage>
</organism>
<feature type="region of interest" description="Disordered" evidence="1">
    <location>
        <begin position="141"/>
        <end position="175"/>
    </location>
</feature>
<feature type="compositionally biased region" description="Polar residues" evidence="1">
    <location>
        <begin position="360"/>
        <end position="377"/>
    </location>
</feature>
<name>A0A4Y7TFG4_COPMI</name>
<feature type="region of interest" description="Disordered" evidence="1">
    <location>
        <begin position="360"/>
        <end position="399"/>
    </location>
</feature>
<feature type="compositionally biased region" description="Low complexity" evidence="1">
    <location>
        <begin position="241"/>
        <end position="259"/>
    </location>
</feature>
<dbReference type="EMBL" id="QPFP01000014">
    <property type="protein sequence ID" value="TEB32913.1"/>
    <property type="molecule type" value="Genomic_DNA"/>
</dbReference>
<feature type="region of interest" description="Disordered" evidence="1">
    <location>
        <begin position="496"/>
        <end position="518"/>
    </location>
</feature>
<evidence type="ECO:0000313" key="2">
    <source>
        <dbReference type="EMBL" id="TEB32913.1"/>
    </source>
</evidence>
<evidence type="ECO:0000313" key="3">
    <source>
        <dbReference type="Proteomes" id="UP000298030"/>
    </source>
</evidence>
<feature type="compositionally biased region" description="Basic residues" evidence="1">
    <location>
        <begin position="209"/>
        <end position="223"/>
    </location>
</feature>
<feature type="region of interest" description="Disordered" evidence="1">
    <location>
        <begin position="192"/>
        <end position="271"/>
    </location>
</feature>
<feature type="compositionally biased region" description="Polar residues" evidence="1">
    <location>
        <begin position="260"/>
        <end position="270"/>
    </location>
</feature>
<feature type="compositionally biased region" description="Polar residues" evidence="1">
    <location>
        <begin position="224"/>
        <end position="238"/>
    </location>
</feature>
<dbReference type="STRING" id="71717.A0A4Y7TFG4"/>
<dbReference type="Proteomes" id="UP000298030">
    <property type="component" value="Unassembled WGS sequence"/>
</dbReference>
<accession>A0A4Y7TFG4</accession>